<keyword evidence="5" id="KW-0862">Zinc</keyword>
<comment type="subcellular location">
    <subcellularLocation>
        <location evidence="1">Nucleus</location>
    </subcellularLocation>
</comment>
<evidence type="ECO:0000256" key="4">
    <source>
        <dbReference type="ARBA" id="ARBA00022771"/>
    </source>
</evidence>
<keyword evidence="6" id="KW-0539">Nucleus</keyword>
<dbReference type="OrthoDB" id="6077919at2759"/>
<feature type="domain" description="C2H2-type" evidence="9">
    <location>
        <begin position="353"/>
        <end position="380"/>
    </location>
</feature>
<evidence type="ECO:0000256" key="1">
    <source>
        <dbReference type="ARBA" id="ARBA00004123"/>
    </source>
</evidence>
<evidence type="ECO:0000313" key="11">
    <source>
        <dbReference type="Proteomes" id="UP000299102"/>
    </source>
</evidence>
<sequence length="403" mass="46480">MLREGFGYGVTESLYNDRHIQPIDSKFNHRLTHSSLVRLASATFGLRRKSRLHPNAGYRPILSSTAFSDSHIVFKYTTSPSRIPQSAALWFSLRQTNRAHMGFFSQNSLTETASTSALRRRIENFVVANSAQSTWNHRRADRPRNRGTPKTCNKKCGWAFTAYRLADGILKCAMGEKKYYSLNSSIAHTLDVRVRKNRIYAISVPKNSVFKCSNYFLNIAYVRGQFQKLIVHPTYGGSGRGHVKIRILRRDLRNESGPRRRNTIGEDSNAHNAPDSSLLLYQGNRPYVKSVHEEGGVDCEFCGKIYRSGNTPTMHMNYIRLHEKDVHCPIREKWFSDKKHAWDRMTYSHERPYRCKVCKKGFKNRDNLSCHRSVHDGDRTLLYAVCGFPFNQTSTMKHHVRKL</sequence>
<gene>
    <name evidence="10" type="primary">MYNN</name>
    <name evidence="10" type="ORF">EVAR_23391_1</name>
</gene>
<dbReference type="PANTHER" id="PTHR24406">
    <property type="entry name" value="TRANSCRIPTIONAL REPRESSOR CTCFL-RELATED"/>
    <property type="match status" value="1"/>
</dbReference>
<evidence type="ECO:0000256" key="6">
    <source>
        <dbReference type="ARBA" id="ARBA00023242"/>
    </source>
</evidence>
<evidence type="ECO:0000313" key="10">
    <source>
        <dbReference type="EMBL" id="GBP42753.1"/>
    </source>
</evidence>
<keyword evidence="2" id="KW-0479">Metal-binding</keyword>
<dbReference type="InterPro" id="IPR013087">
    <property type="entry name" value="Znf_C2H2_type"/>
</dbReference>
<dbReference type="Proteomes" id="UP000299102">
    <property type="component" value="Unassembled WGS sequence"/>
</dbReference>
<keyword evidence="4 7" id="KW-0863">Zinc-finger</keyword>
<dbReference type="InterPro" id="IPR036236">
    <property type="entry name" value="Znf_C2H2_sf"/>
</dbReference>
<dbReference type="GO" id="GO:0008270">
    <property type="term" value="F:zinc ion binding"/>
    <property type="evidence" value="ECO:0007669"/>
    <property type="project" value="UniProtKB-KW"/>
</dbReference>
<evidence type="ECO:0000259" key="9">
    <source>
        <dbReference type="PROSITE" id="PS50157"/>
    </source>
</evidence>
<accession>A0A4C1VVH2</accession>
<evidence type="ECO:0000256" key="2">
    <source>
        <dbReference type="ARBA" id="ARBA00022723"/>
    </source>
</evidence>
<reference evidence="10 11" key="1">
    <citation type="journal article" date="2019" name="Commun. Biol.">
        <title>The bagworm genome reveals a unique fibroin gene that provides high tensile strength.</title>
        <authorList>
            <person name="Kono N."/>
            <person name="Nakamura H."/>
            <person name="Ohtoshi R."/>
            <person name="Tomita M."/>
            <person name="Numata K."/>
            <person name="Arakawa K."/>
        </authorList>
    </citation>
    <scope>NUCLEOTIDE SEQUENCE [LARGE SCALE GENOMIC DNA]</scope>
</reference>
<name>A0A4C1VVH2_EUMVA</name>
<protein>
    <submittedName>
        <fullName evidence="10">Myoneurin</fullName>
    </submittedName>
</protein>
<evidence type="ECO:0000256" key="3">
    <source>
        <dbReference type="ARBA" id="ARBA00022737"/>
    </source>
</evidence>
<dbReference type="InterPro" id="IPR050888">
    <property type="entry name" value="ZnF_C2H2-type_TF"/>
</dbReference>
<evidence type="ECO:0000256" key="7">
    <source>
        <dbReference type="PROSITE-ProRule" id="PRU00042"/>
    </source>
</evidence>
<comment type="caution">
    <text evidence="10">The sequence shown here is derived from an EMBL/GenBank/DDBJ whole genome shotgun (WGS) entry which is preliminary data.</text>
</comment>
<evidence type="ECO:0000256" key="8">
    <source>
        <dbReference type="SAM" id="MobiDB-lite"/>
    </source>
</evidence>
<dbReference type="PROSITE" id="PS00028">
    <property type="entry name" value="ZINC_FINGER_C2H2_1"/>
    <property type="match status" value="1"/>
</dbReference>
<dbReference type="STRING" id="151549.A0A4C1VVH2"/>
<dbReference type="Gene3D" id="3.30.160.60">
    <property type="entry name" value="Classic Zinc Finger"/>
    <property type="match status" value="1"/>
</dbReference>
<dbReference type="SMART" id="SM00355">
    <property type="entry name" value="ZnF_C2H2"/>
    <property type="match status" value="2"/>
</dbReference>
<dbReference type="AlphaFoldDB" id="A0A4C1VVH2"/>
<keyword evidence="3" id="KW-0677">Repeat</keyword>
<organism evidence="10 11">
    <name type="scientific">Eumeta variegata</name>
    <name type="common">Bagworm moth</name>
    <name type="synonym">Eumeta japonica</name>
    <dbReference type="NCBI Taxonomy" id="151549"/>
    <lineage>
        <taxon>Eukaryota</taxon>
        <taxon>Metazoa</taxon>
        <taxon>Ecdysozoa</taxon>
        <taxon>Arthropoda</taxon>
        <taxon>Hexapoda</taxon>
        <taxon>Insecta</taxon>
        <taxon>Pterygota</taxon>
        <taxon>Neoptera</taxon>
        <taxon>Endopterygota</taxon>
        <taxon>Lepidoptera</taxon>
        <taxon>Glossata</taxon>
        <taxon>Ditrysia</taxon>
        <taxon>Tineoidea</taxon>
        <taxon>Psychidae</taxon>
        <taxon>Oiketicinae</taxon>
        <taxon>Eumeta</taxon>
    </lineage>
</organism>
<dbReference type="EMBL" id="BGZK01000423">
    <property type="protein sequence ID" value="GBP42753.1"/>
    <property type="molecule type" value="Genomic_DNA"/>
</dbReference>
<dbReference type="PROSITE" id="PS50157">
    <property type="entry name" value="ZINC_FINGER_C2H2_2"/>
    <property type="match status" value="1"/>
</dbReference>
<feature type="region of interest" description="Disordered" evidence="8">
    <location>
        <begin position="256"/>
        <end position="276"/>
    </location>
</feature>
<dbReference type="SUPFAM" id="SSF57667">
    <property type="entry name" value="beta-beta-alpha zinc fingers"/>
    <property type="match status" value="1"/>
</dbReference>
<evidence type="ECO:0000256" key="5">
    <source>
        <dbReference type="ARBA" id="ARBA00022833"/>
    </source>
</evidence>
<proteinExistence type="predicted"/>
<dbReference type="GO" id="GO:0005634">
    <property type="term" value="C:nucleus"/>
    <property type="evidence" value="ECO:0007669"/>
    <property type="project" value="UniProtKB-SubCell"/>
</dbReference>
<keyword evidence="11" id="KW-1185">Reference proteome</keyword>